<keyword evidence="3" id="KW-1185">Reference proteome</keyword>
<dbReference type="AlphaFoldDB" id="A0A8H6Y5M3"/>
<feature type="signal peptide" evidence="1">
    <location>
        <begin position="1"/>
        <end position="15"/>
    </location>
</feature>
<reference evidence="2" key="1">
    <citation type="submission" date="2020-05" db="EMBL/GenBank/DDBJ databases">
        <title>Mycena genomes resolve the evolution of fungal bioluminescence.</title>
        <authorList>
            <person name="Tsai I.J."/>
        </authorList>
    </citation>
    <scope>NUCLEOTIDE SEQUENCE</scope>
    <source>
        <strain evidence="2">CCC161011</strain>
    </source>
</reference>
<keyword evidence="1" id="KW-0732">Signal</keyword>
<dbReference type="EMBL" id="JACAZI010000009">
    <property type="protein sequence ID" value="KAF7352267.1"/>
    <property type="molecule type" value="Genomic_DNA"/>
</dbReference>
<evidence type="ECO:0000256" key="1">
    <source>
        <dbReference type="SAM" id="SignalP"/>
    </source>
</evidence>
<gene>
    <name evidence="2" type="ORF">MVEN_01190400</name>
</gene>
<proteinExistence type="predicted"/>
<protein>
    <submittedName>
        <fullName evidence="2">Uncharacterized protein</fullName>
    </submittedName>
</protein>
<dbReference type="Proteomes" id="UP000620124">
    <property type="component" value="Unassembled WGS sequence"/>
</dbReference>
<feature type="chain" id="PRO_5034873336" evidence="1">
    <location>
        <begin position="16"/>
        <end position="185"/>
    </location>
</feature>
<evidence type="ECO:0000313" key="3">
    <source>
        <dbReference type="Proteomes" id="UP000620124"/>
    </source>
</evidence>
<sequence>MLFFQLLFFTVSVSAAFLYSERDIESAEADLMNITTDLANIDTELSFFTPGNINAAINIDDQFEAVSTFTRNASLWNSQTPQLCVSQNGAATPDDADGFINMAEGGYIPVILDVLNKTVAAREAFAATNGFVPVILKDLIAYNVSNSLYLANLTLGAPPEFKPLALNIIRNITMAFNKAIAAYSD</sequence>
<comment type="caution">
    <text evidence="2">The sequence shown here is derived from an EMBL/GenBank/DDBJ whole genome shotgun (WGS) entry which is preliminary data.</text>
</comment>
<dbReference type="Gene3D" id="1.20.1280.140">
    <property type="match status" value="1"/>
</dbReference>
<evidence type="ECO:0000313" key="2">
    <source>
        <dbReference type="EMBL" id="KAF7352267.1"/>
    </source>
</evidence>
<dbReference type="OrthoDB" id="3030432at2759"/>
<name>A0A8H6Y5M3_9AGAR</name>
<accession>A0A8H6Y5M3</accession>
<organism evidence="2 3">
    <name type="scientific">Mycena venus</name>
    <dbReference type="NCBI Taxonomy" id="2733690"/>
    <lineage>
        <taxon>Eukaryota</taxon>
        <taxon>Fungi</taxon>
        <taxon>Dikarya</taxon>
        <taxon>Basidiomycota</taxon>
        <taxon>Agaricomycotina</taxon>
        <taxon>Agaricomycetes</taxon>
        <taxon>Agaricomycetidae</taxon>
        <taxon>Agaricales</taxon>
        <taxon>Marasmiineae</taxon>
        <taxon>Mycenaceae</taxon>
        <taxon>Mycena</taxon>
    </lineage>
</organism>